<comment type="caution">
    <text evidence="1">The sequence shown here is derived from an EMBL/GenBank/DDBJ whole genome shotgun (WGS) entry which is preliminary data.</text>
</comment>
<evidence type="ECO:0000313" key="2">
    <source>
        <dbReference type="Proteomes" id="UP000831701"/>
    </source>
</evidence>
<evidence type="ECO:0000313" key="1">
    <source>
        <dbReference type="EMBL" id="KAI3356411.1"/>
    </source>
</evidence>
<sequence>MSFLRIGVAVRSLRDRVRSSGHSTEELRGVEPLLLHIKRSQLRWLGHLFRMPPGHLPMVVFQACPTGRRPRGRPRTMSLSWPGNASESPRSVWGEGSLGISAQTAASASPVLGSWNPPATKDTFVNGLNKEIKDQLVPHELPMDFKDLVDLAVRIDNRLQERETVRRPSLQEVL</sequence>
<protein>
    <submittedName>
        <fullName evidence="1">Uncharacterized protein</fullName>
    </submittedName>
</protein>
<dbReference type="EMBL" id="CM041550">
    <property type="protein sequence ID" value="KAI3356411.1"/>
    <property type="molecule type" value="Genomic_DNA"/>
</dbReference>
<name>A0ACB8VLC0_9TELE</name>
<accession>A0ACB8VLC0</accession>
<reference evidence="1" key="1">
    <citation type="submission" date="2022-04" db="EMBL/GenBank/DDBJ databases">
        <title>Jade perch genome.</title>
        <authorList>
            <person name="Chao B."/>
        </authorList>
    </citation>
    <scope>NUCLEOTIDE SEQUENCE</scope>
    <source>
        <strain evidence="1">CB-2022</strain>
    </source>
</reference>
<keyword evidence="2" id="KW-1185">Reference proteome</keyword>
<organism evidence="1 2">
    <name type="scientific">Scortum barcoo</name>
    <name type="common">barcoo grunter</name>
    <dbReference type="NCBI Taxonomy" id="214431"/>
    <lineage>
        <taxon>Eukaryota</taxon>
        <taxon>Metazoa</taxon>
        <taxon>Chordata</taxon>
        <taxon>Craniata</taxon>
        <taxon>Vertebrata</taxon>
        <taxon>Euteleostomi</taxon>
        <taxon>Actinopterygii</taxon>
        <taxon>Neopterygii</taxon>
        <taxon>Teleostei</taxon>
        <taxon>Neoteleostei</taxon>
        <taxon>Acanthomorphata</taxon>
        <taxon>Eupercaria</taxon>
        <taxon>Centrarchiformes</taxon>
        <taxon>Terapontoidei</taxon>
        <taxon>Terapontidae</taxon>
        <taxon>Scortum</taxon>
    </lineage>
</organism>
<dbReference type="Proteomes" id="UP000831701">
    <property type="component" value="Chromosome 20"/>
</dbReference>
<proteinExistence type="predicted"/>
<gene>
    <name evidence="1" type="ORF">L3Q82_017208</name>
</gene>